<feature type="transmembrane region" description="Helical" evidence="6">
    <location>
        <begin position="20"/>
        <end position="41"/>
    </location>
</feature>
<dbReference type="STRING" id="555088.DealDRAFT_0989"/>
<dbReference type="eggNOG" id="COG0531">
    <property type="taxonomic scope" value="Bacteria"/>
</dbReference>
<feature type="transmembrane region" description="Helical" evidence="6">
    <location>
        <begin position="325"/>
        <end position="342"/>
    </location>
</feature>
<dbReference type="GO" id="GO:0005886">
    <property type="term" value="C:plasma membrane"/>
    <property type="evidence" value="ECO:0007669"/>
    <property type="project" value="UniProtKB-SubCell"/>
</dbReference>
<feature type="transmembrane region" description="Helical" evidence="6">
    <location>
        <begin position="124"/>
        <end position="144"/>
    </location>
</feature>
<dbReference type="PANTHER" id="PTHR42770:SF7">
    <property type="entry name" value="MEMBRANE PROTEIN"/>
    <property type="match status" value="1"/>
</dbReference>
<dbReference type="AlphaFoldDB" id="C0GET0"/>
<comment type="subcellular location">
    <subcellularLocation>
        <location evidence="1">Cell membrane</location>
        <topology evidence="1">Multi-pass membrane protein</topology>
    </subcellularLocation>
</comment>
<dbReference type="InterPro" id="IPR050367">
    <property type="entry name" value="APC_superfamily"/>
</dbReference>
<evidence type="ECO:0000256" key="1">
    <source>
        <dbReference type="ARBA" id="ARBA00004651"/>
    </source>
</evidence>
<feature type="transmembrane region" description="Helical" evidence="6">
    <location>
        <begin position="47"/>
        <end position="70"/>
    </location>
</feature>
<evidence type="ECO:0000256" key="3">
    <source>
        <dbReference type="ARBA" id="ARBA00022692"/>
    </source>
</evidence>
<comment type="caution">
    <text evidence="7">The sequence shown here is derived from an EMBL/GenBank/DDBJ whole genome shotgun (WGS) entry which is preliminary data.</text>
</comment>
<keyword evidence="3 6" id="KW-0812">Transmembrane</keyword>
<dbReference type="OrthoDB" id="9762947at2"/>
<dbReference type="PANTHER" id="PTHR42770">
    <property type="entry name" value="AMINO ACID TRANSPORTER-RELATED"/>
    <property type="match status" value="1"/>
</dbReference>
<dbReference type="EMBL" id="ACJM01000004">
    <property type="protein sequence ID" value="EEG78112.1"/>
    <property type="molecule type" value="Genomic_DNA"/>
</dbReference>
<keyword evidence="8" id="KW-1185">Reference proteome</keyword>
<evidence type="ECO:0000256" key="5">
    <source>
        <dbReference type="ARBA" id="ARBA00023136"/>
    </source>
</evidence>
<evidence type="ECO:0000256" key="6">
    <source>
        <dbReference type="SAM" id="Phobius"/>
    </source>
</evidence>
<organism evidence="7 8">
    <name type="scientific">Dethiobacter alkaliphilus AHT 1</name>
    <dbReference type="NCBI Taxonomy" id="555088"/>
    <lineage>
        <taxon>Bacteria</taxon>
        <taxon>Bacillati</taxon>
        <taxon>Bacillota</taxon>
        <taxon>Dethiobacteria</taxon>
        <taxon>Dethiobacterales</taxon>
        <taxon>Dethiobacteraceae</taxon>
        <taxon>Dethiobacter</taxon>
    </lineage>
</organism>
<dbReference type="Proteomes" id="UP000006443">
    <property type="component" value="Unassembled WGS sequence"/>
</dbReference>
<feature type="transmembrane region" description="Helical" evidence="6">
    <location>
        <begin position="348"/>
        <end position="367"/>
    </location>
</feature>
<keyword evidence="5 6" id="KW-0472">Membrane</keyword>
<gene>
    <name evidence="7" type="ORF">DealDRAFT_0989</name>
</gene>
<protein>
    <submittedName>
        <fullName evidence="7">Amino acid permease-associated region</fullName>
    </submittedName>
</protein>
<dbReference type="Gene3D" id="1.20.1740.10">
    <property type="entry name" value="Amino acid/polyamine transporter I"/>
    <property type="match status" value="1"/>
</dbReference>
<keyword evidence="4 6" id="KW-1133">Transmembrane helix</keyword>
<feature type="transmembrane region" description="Helical" evidence="6">
    <location>
        <begin position="191"/>
        <end position="209"/>
    </location>
</feature>
<evidence type="ECO:0000313" key="8">
    <source>
        <dbReference type="Proteomes" id="UP000006443"/>
    </source>
</evidence>
<feature type="transmembrane region" description="Helical" evidence="6">
    <location>
        <begin position="151"/>
        <end position="171"/>
    </location>
</feature>
<sequence>MKLQKPQASKFDRNLSLPGALTIGLGTMIGAGIFVLSGPAAGQAGPAVTLSYVIAGLICLPVAMTVAELATAMPQAGGSYHLVTNTIGPFAGTIVGIANWLGLIFAGGFYLIGFAQYLTEYVNIAPWIVIAAVGGLFTLLNVLGAHYTGKLQLAIVSLLLLILSYYIASSWQQMDTALHTPYMPKGFRDVFATVGLIIVSFTGFEKISTTAGEIKKPARNLPIAIIGSVVIATVLYVLILHVSTGVVPYDEFATFNAPLLDTAREFMGNTVGVMAIWAAALLAMASSSNAAITTASRINFAMSRDRVLPGWFDYIHNKFDTPMRSVLLTGLISVGLALIGNIEQLAKISSVMFMASYALISWGLIRIRRKKPAWYKPGFKVPLVPVLPFVSGLTALSVILVMGSVPQIAGIGFASLGVGWYYLWVRKHYRQGGEKSSGFEDNKKEKQK</sequence>
<dbReference type="RefSeq" id="WP_008515417.1">
    <property type="nucleotide sequence ID" value="NZ_ACJM01000004.1"/>
</dbReference>
<feature type="transmembrane region" description="Helical" evidence="6">
    <location>
        <begin position="90"/>
        <end position="112"/>
    </location>
</feature>
<evidence type="ECO:0000256" key="2">
    <source>
        <dbReference type="ARBA" id="ARBA00022475"/>
    </source>
</evidence>
<evidence type="ECO:0000313" key="7">
    <source>
        <dbReference type="EMBL" id="EEG78112.1"/>
    </source>
</evidence>
<dbReference type="GO" id="GO:0022857">
    <property type="term" value="F:transmembrane transporter activity"/>
    <property type="evidence" value="ECO:0007669"/>
    <property type="project" value="InterPro"/>
</dbReference>
<accession>C0GET0</accession>
<dbReference type="InterPro" id="IPR002293">
    <property type="entry name" value="AA/rel_permease1"/>
</dbReference>
<feature type="transmembrane region" description="Helical" evidence="6">
    <location>
        <begin position="266"/>
        <end position="285"/>
    </location>
</feature>
<dbReference type="PIRSF" id="PIRSF006060">
    <property type="entry name" value="AA_transporter"/>
    <property type="match status" value="1"/>
</dbReference>
<dbReference type="Pfam" id="PF13520">
    <property type="entry name" value="AA_permease_2"/>
    <property type="match status" value="1"/>
</dbReference>
<reference evidence="7 8" key="1">
    <citation type="submission" date="2009-02" db="EMBL/GenBank/DDBJ databases">
        <title>Sequencing of the draft genome and assembly of Dethiobacter alkaliphilus AHT 1.</title>
        <authorList>
            <consortium name="US DOE Joint Genome Institute (JGI-PGF)"/>
            <person name="Lucas S."/>
            <person name="Copeland A."/>
            <person name="Lapidus A."/>
            <person name="Glavina del Rio T."/>
            <person name="Dalin E."/>
            <person name="Tice H."/>
            <person name="Bruce D."/>
            <person name="Goodwin L."/>
            <person name="Pitluck S."/>
            <person name="Larimer F."/>
            <person name="Land M.L."/>
            <person name="Hauser L."/>
            <person name="Muyzer G."/>
        </authorList>
    </citation>
    <scope>NUCLEOTIDE SEQUENCE [LARGE SCALE GENOMIC DNA]</scope>
    <source>
        <strain evidence="7 8">AHT 1</strain>
    </source>
</reference>
<feature type="transmembrane region" description="Helical" evidence="6">
    <location>
        <begin position="379"/>
        <end position="402"/>
    </location>
</feature>
<proteinExistence type="predicted"/>
<feature type="transmembrane region" description="Helical" evidence="6">
    <location>
        <begin position="221"/>
        <end position="246"/>
    </location>
</feature>
<feature type="transmembrane region" description="Helical" evidence="6">
    <location>
        <begin position="408"/>
        <end position="425"/>
    </location>
</feature>
<keyword evidence="2" id="KW-1003">Cell membrane</keyword>
<name>C0GET0_DETAL</name>
<evidence type="ECO:0000256" key="4">
    <source>
        <dbReference type="ARBA" id="ARBA00022989"/>
    </source>
</evidence>